<proteinExistence type="inferred from homology"/>
<evidence type="ECO:0000256" key="1">
    <source>
        <dbReference type="ARBA" id="ARBA00004651"/>
    </source>
</evidence>
<keyword evidence="11" id="KW-0868">Chloride</keyword>
<evidence type="ECO:0000256" key="7">
    <source>
        <dbReference type="ARBA" id="ARBA00023065"/>
    </source>
</evidence>
<sequence>MRALADNYTLEVCPKALWKKLLFLRGPSPQSTFDNVTRWGRSQVQDYARDTVLPQVQANLVFLVIAVVTILGFLMWRLIRRCCLSCCMKESCAEQRAAADPAAVLSGCRFWLLKVFLMVLALAALAATLAGIVMTRKQLVGEVWPPLRALNDHLEATADGMDGLAANLSGVNPILDNLTALANNDVNFAALTTNLQAMKAFLDLPASDPGPLDAALTSLSSAANVSSLAANMGSLATAATNMGTYATRLATLSSELSALIAATGPSFATANLAAALTAVDLATWRPAVEAQAAALSAWAGLQAAVSVPSLAAGLASLDALLTGLRNTQIPATTSSLNSFLAAWNAYSPSLAALIARVDSIQADVVQLDPATTVALQPLRTLQSNLTSLLARSPSPTALASNLTALASELSLGPAASLITAFNTTLAAVPPAALDGARGAVAAVKAALEALQPKKDATAAALGVYGGSASQANFNALKATAAGAGNTAALTTAAQAASSAAASNASLIAVQTAVASGGLVSTAAAINVTLGSASSAAAAVASRLSPGGRVPALGPYTALTATAKATYDSLPATKSAVVDTVLTTVSDLQRQLVSVPDNVRAQVAEAQSSFRSGVSDLRGQVINKVTKFEADRKPTLDKADKYRYQATVAVFAVSAAFAACLLLFVGLNCPWGVAAAVVLQLAAAALLFLLAALFASGLVVAQDGCYHAEHIAVSSLSASSNVKPLLQYYFFAPLNASVQSALQSAGLVDVERVRGQVTGQARAVISNFTTLYSPRWKLQPTLDSAQAFINGTESRIDSILAMAGADRVRPLYEALKAAPCCEAATQGGQSWVLLTFCGWLLMFTSNVAFGFLSRLDQLPQSGCCGCKPLLLSRMRSQVHPDGSPDGFDDGKAVKAVVLSAPGTQAMTAGSVAGGGGRAGGGVEPAADALPSAPPLPQPSGMNPYAFPPYGAYGGGMGPYGAQPPAYAVLPPAPAAQQHYVGAFVGAPMGPGGFGGPPIDPFTGMPMMAPPPPPVAMPPLPPSAAPSQFPDMQPPPHAAPPPGSH</sequence>
<evidence type="ECO:0000256" key="10">
    <source>
        <dbReference type="ARBA" id="ARBA00023180"/>
    </source>
</evidence>
<keyword evidence="9" id="KW-0869">Chloride channel</keyword>
<dbReference type="GO" id="GO:0005229">
    <property type="term" value="F:intracellularly calcium-gated chloride channel activity"/>
    <property type="evidence" value="ECO:0007669"/>
    <property type="project" value="TreeGrafter"/>
</dbReference>
<keyword evidence="3" id="KW-0813">Transport</keyword>
<keyword evidence="8 14" id="KW-0472">Membrane</keyword>
<evidence type="ECO:0000256" key="13">
    <source>
        <dbReference type="SAM" id="MobiDB-lite"/>
    </source>
</evidence>
<evidence type="ECO:0000256" key="5">
    <source>
        <dbReference type="ARBA" id="ARBA00022692"/>
    </source>
</evidence>
<dbReference type="GO" id="GO:0072320">
    <property type="term" value="F:volume-sensitive chloride channel activity"/>
    <property type="evidence" value="ECO:0007669"/>
    <property type="project" value="TreeGrafter"/>
</dbReference>
<evidence type="ECO:0000256" key="12">
    <source>
        <dbReference type="ARBA" id="ARBA00023303"/>
    </source>
</evidence>
<dbReference type="Proteomes" id="UP000075714">
    <property type="component" value="Unassembled WGS sequence"/>
</dbReference>
<gene>
    <name evidence="15" type="ORF">GPECTOR_14g73</name>
</gene>
<dbReference type="GO" id="GO:0005886">
    <property type="term" value="C:plasma membrane"/>
    <property type="evidence" value="ECO:0007669"/>
    <property type="project" value="UniProtKB-SubCell"/>
</dbReference>
<comment type="subcellular location">
    <subcellularLocation>
        <location evidence="1">Cell membrane</location>
        <topology evidence="1">Multi-pass membrane protein</topology>
    </subcellularLocation>
</comment>
<dbReference type="AlphaFoldDB" id="A0A150GP41"/>
<evidence type="ECO:0000313" key="15">
    <source>
        <dbReference type="EMBL" id="KXZ51090.1"/>
    </source>
</evidence>
<dbReference type="PANTHER" id="PTHR12424">
    <property type="entry name" value="TWEETY-RELATED"/>
    <property type="match status" value="1"/>
</dbReference>
<evidence type="ECO:0000256" key="9">
    <source>
        <dbReference type="ARBA" id="ARBA00023173"/>
    </source>
</evidence>
<feature type="transmembrane region" description="Helical" evidence="14">
    <location>
        <begin position="115"/>
        <end position="134"/>
    </location>
</feature>
<feature type="transmembrane region" description="Helical" evidence="14">
    <location>
        <begin position="641"/>
        <end position="663"/>
    </location>
</feature>
<dbReference type="EMBL" id="LSYV01000015">
    <property type="protein sequence ID" value="KXZ51090.1"/>
    <property type="molecule type" value="Genomic_DNA"/>
</dbReference>
<feature type="transmembrane region" description="Helical" evidence="14">
    <location>
        <begin position="60"/>
        <end position="79"/>
    </location>
</feature>
<evidence type="ECO:0000256" key="4">
    <source>
        <dbReference type="ARBA" id="ARBA00022475"/>
    </source>
</evidence>
<keyword evidence="12" id="KW-0407">Ion channel</keyword>
<keyword evidence="6 14" id="KW-1133">Transmembrane helix</keyword>
<evidence type="ECO:0000256" key="8">
    <source>
        <dbReference type="ARBA" id="ARBA00023136"/>
    </source>
</evidence>
<feature type="transmembrane region" description="Helical" evidence="14">
    <location>
        <begin position="670"/>
        <end position="694"/>
    </location>
</feature>
<reference evidence="16" key="1">
    <citation type="journal article" date="2016" name="Nat. Commun.">
        <title>The Gonium pectorale genome demonstrates co-option of cell cycle regulation during the evolution of multicellularity.</title>
        <authorList>
            <person name="Hanschen E.R."/>
            <person name="Marriage T.N."/>
            <person name="Ferris P.J."/>
            <person name="Hamaji T."/>
            <person name="Toyoda A."/>
            <person name="Fujiyama A."/>
            <person name="Neme R."/>
            <person name="Noguchi H."/>
            <person name="Minakuchi Y."/>
            <person name="Suzuki M."/>
            <person name="Kawai-Toyooka H."/>
            <person name="Smith D.R."/>
            <person name="Sparks H."/>
            <person name="Anderson J."/>
            <person name="Bakaric R."/>
            <person name="Luria V."/>
            <person name="Karger A."/>
            <person name="Kirschner M.W."/>
            <person name="Durand P.M."/>
            <person name="Michod R.E."/>
            <person name="Nozaki H."/>
            <person name="Olson B.J."/>
        </authorList>
    </citation>
    <scope>NUCLEOTIDE SEQUENCE [LARGE SCALE GENOMIC DNA]</scope>
    <source>
        <strain evidence="16">NIES-2863</strain>
    </source>
</reference>
<feature type="compositionally biased region" description="Pro residues" evidence="13">
    <location>
        <begin position="1030"/>
        <end position="1043"/>
    </location>
</feature>
<evidence type="ECO:0000256" key="14">
    <source>
        <dbReference type="SAM" id="Phobius"/>
    </source>
</evidence>
<comment type="similarity">
    <text evidence="2">Belongs to the tweety family.</text>
</comment>
<evidence type="ECO:0000256" key="2">
    <source>
        <dbReference type="ARBA" id="ARBA00009849"/>
    </source>
</evidence>
<comment type="caution">
    <text evidence="15">The sequence shown here is derived from an EMBL/GenBank/DDBJ whole genome shotgun (WGS) entry which is preliminary data.</text>
</comment>
<protein>
    <submittedName>
        <fullName evidence="15">Uncharacterized protein</fullName>
    </submittedName>
</protein>
<evidence type="ECO:0000256" key="3">
    <source>
        <dbReference type="ARBA" id="ARBA00022448"/>
    </source>
</evidence>
<keyword evidence="7" id="KW-0406">Ion transport</keyword>
<dbReference type="GO" id="GO:0034707">
    <property type="term" value="C:chloride channel complex"/>
    <property type="evidence" value="ECO:0007669"/>
    <property type="project" value="UniProtKB-KW"/>
</dbReference>
<keyword evidence="16" id="KW-1185">Reference proteome</keyword>
<evidence type="ECO:0000256" key="6">
    <source>
        <dbReference type="ARBA" id="ARBA00022989"/>
    </source>
</evidence>
<dbReference type="InterPro" id="IPR006990">
    <property type="entry name" value="Tweety"/>
</dbReference>
<evidence type="ECO:0000313" key="16">
    <source>
        <dbReference type="Proteomes" id="UP000075714"/>
    </source>
</evidence>
<accession>A0A150GP41</accession>
<keyword evidence="4" id="KW-1003">Cell membrane</keyword>
<dbReference type="OrthoDB" id="535943at2759"/>
<dbReference type="PANTHER" id="PTHR12424:SF8">
    <property type="entry name" value="PROTEIN TWEETY"/>
    <property type="match status" value="1"/>
</dbReference>
<evidence type="ECO:0000256" key="11">
    <source>
        <dbReference type="ARBA" id="ARBA00023214"/>
    </source>
</evidence>
<keyword evidence="5 14" id="KW-0812">Transmembrane</keyword>
<feature type="region of interest" description="Disordered" evidence="13">
    <location>
        <begin position="1007"/>
        <end position="1043"/>
    </location>
</feature>
<feature type="compositionally biased region" description="Pro residues" evidence="13">
    <location>
        <begin position="1007"/>
        <end position="1022"/>
    </location>
</feature>
<organism evidence="15 16">
    <name type="scientific">Gonium pectorale</name>
    <name type="common">Green alga</name>
    <dbReference type="NCBI Taxonomy" id="33097"/>
    <lineage>
        <taxon>Eukaryota</taxon>
        <taxon>Viridiplantae</taxon>
        <taxon>Chlorophyta</taxon>
        <taxon>core chlorophytes</taxon>
        <taxon>Chlorophyceae</taxon>
        <taxon>CS clade</taxon>
        <taxon>Chlamydomonadales</taxon>
        <taxon>Volvocaceae</taxon>
        <taxon>Gonium</taxon>
    </lineage>
</organism>
<name>A0A150GP41_GONPE</name>
<keyword evidence="10" id="KW-0325">Glycoprotein</keyword>